<dbReference type="RefSeq" id="WP_120246427.1">
    <property type="nucleotide sequence ID" value="NZ_RAPO01000004.1"/>
</dbReference>
<evidence type="ECO:0000256" key="5">
    <source>
        <dbReference type="PROSITE-ProRule" id="PRU00335"/>
    </source>
</evidence>
<dbReference type="InterPro" id="IPR039538">
    <property type="entry name" value="BetI_C"/>
</dbReference>
<evidence type="ECO:0000313" key="8">
    <source>
        <dbReference type="Proteomes" id="UP000283805"/>
    </source>
</evidence>
<dbReference type="Pfam" id="PF13977">
    <property type="entry name" value="TetR_C_6"/>
    <property type="match status" value="1"/>
</dbReference>
<dbReference type="InterPro" id="IPR001647">
    <property type="entry name" value="HTH_TetR"/>
</dbReference>
<accession>A0A419W1B5</accession>
<evidence type="ECO:0000259" key="6">
    <source>
        <dbReference type="PROSITE" id="PS50977"/>
    </source>
</evidence>
<dbReference type="SUPFAM" id="SSF46689">
    <property type="entry name" value="Homeodomain-like"/>
    <property type="match status" value="1"/>
</dbReference>
<dbReference type="OrthoDB" id="135877at2157"/>
<dbReference type="Pfam" id="PF00440">
    <property type="entry name" value="TetR_N"/>
    <property type="match status" value="1"/>
</dbReference>
<evidence type="ECO:0000256" key="2">
    <source>
        <dbReference type="ARBA" id="ARBA00023015"/>
    </source>
</evidence>
<keyword evidence="1" id="KW-0678">Repressor</keyword>
<dbReference type="SUPFAM" id="SSF48498">
    <property type="entry name" value="Tetracyclin repressor-like, C-terminal domain"/>
    <property type="match status" value="1"/>
</dbReference>
<reference evidence="7 8" key="1">
    <citation type="submission" date="2018-09" db="EMBL/GenBank/DDBJ databases">
        <title>Genomic Encyclopedia of Archaeal and Bacterial Type Strains, Phase II (KMG-II): from individual species to whole genera.</title>
        <authorList>
            <person name="Goeker M."/>
        </authorList>
    </citation>
    <scope>NUCLEOTIDE SEQUENCE [LARGE SCALE GENOMIC DNA]</scope>
    <source>
        <strain evidence="7 8">DSM 13151</strain>
    </source>
</reference>
<sequence length="207" mass="23345">MTQLPPFLEEPDDTQQAIMKATYVALCEHGYSDLTIQRIGDEFSKSKSLLYHHYDSKDDLLLDFLEFMLAEFESEIPAEDEERYDEHIDDICSGDFEFGGPEANLDFTKALVELRAQAAHDDAFREYFERTDRSIKAYLEETIRTGIDRGVFRAVDPEATAALLMIVTTGTMFQRATGSDAVVEGAGAAFEQYVQTHLLNADFSPSD</sequence>
<evidence type="ECO:0000256" key="3">
    <source>
        <dbReference type="ARBA" id="ARBA00023125"/>
    </source>
</evidence>
<keyword evidence="4" id="KW-0804">Transcription</keyword>
<dbReference type="PROSITE" id="PS50977">
    <property type="entry name" value="HTH_TETR_2"/>
    <property type="match status" value="1"/>
</dbReference>
<dbReference type="GO" id="GO:0003677">
    <property type="term" value="F:DNA binding"/>
    <property type="evidence" value="ECO:0007669"/>
    <property type="project" value="UniProtKB-UniRule"/>
</dbReference>
<dbReference type="InterPro" id="IPR009057">
    <property type="entry name" value="Homeodomain-like_sf"/>
</dbReference>
<keyword evidence="3 5" id="KW-0238">DNA-binding</keyword>
<dbReference type="PANTHER" id="PTHR47506:SF6">
    <property type="entry name" value="HTH-TYPE TRANSCRIPTIONAL REPRESSOR NEMR"/>
    <property type="match status" value="1"/>
</dbReference>
<comment type="caution">
    <text evidence="7">The sequence shown here is derived from an EMBL/GenBank/DDBJ whole genome shotgun (WGS) entry which is preliminary data.</text>
</comment>
<proteinExistence type="predicted"/>
<dbReference type="AlphaFoldDB" id="A0A419W1B5"/>
<keyword evidence="2" id="KW-0805">Transcription regulation</keyword>
<organism evidence="7 8">
    <name type="scientific">Halopiger aswanensis</name>
    <dbReference type="NCBI Taxonomy" id="148449"/>
    <lineage>
        <taxon>Archaea</taxon>
        <taxon>Methanobacteriati</taxon>
        <taxon>Methanobacteriota</taxon>
        <taxon>Stenosarchaea group</taxon>
        <taxon>Halobacteria</taxon>
        <taxon>Halobacteriales</taxon>
        <taxon>Natrialbaceae</taxon>
        <taxon>Halopiger</taxon>
    </lineage>
</organism>
<dbReference type="InterPro" id="IPR036271">
    <property type="entry name" value="Tet_transcr_reg_TetR-rel_C_sf"/>
</dbReference>
<dbReference type="Gene3D" id="1.10.357.10">
    <property type="entry name" value="Tetracycline Repressor, domain 2"/>
    <property type="match status" value="1"/>
</dbReference>
<evidence type="ECO:0000256" key="1">
    <source>
        <dbReference type="ARBA" id="ARBA00022491"/>
    </source>
</evidence>
<evidence type="ECO:0000256" key="4">
    <source>
        <dbReference type="ARBA" id="ARBA00023163"/>
    </source>
</evidence>
<feature type="DNA-binding region" description="H-T-H motif" evidence="5">
    <location>
        <begin position="35"/>
        <end position="54"/>
    </location>
</feature>
<keyword evidence="8" id="KW-1185">Reference proteome</keyword>
<evidence type="ECO:0000313" key="7">
    <source>
        <dbReference type="EMBL" id="RKD89287.1"/>
    </source>
</evidence>
<feature type="domain" description="HTH tetR-type" evidence="6">
    <location>
        <begin position="12"/>
        <end position="72"/>
    </location>
</feature>
<dbReference type="Proteomes" id="UP000283805">
    <property type="component" value="Unassembled WGS sequence"/>
</dbReference>
<protein>
    <submittedName>
        <fullName evidence="7">TetR family transcriptional regulator</fullName>
    </submittedName>
</protein>
<gene>
    <name evidence="7" type="ORF">ATJ93_4120</name>
</gene>
<dbReference type="PANTHER" id="PTHR47506">
    <property type="entry name" value="TRANSCRIPTIONAL REGULATORY PROTEIN"/>
    <property type="match status" value="1"/>
</dbReference>
<dbReference type="EMBL" id="RAPO01000004">
    <property type="protein sequence ID" value="RKD89287.1"/>
    <property type="molecule type" value="Genomic_DNA"/>
</dbReference>
<name>A0A419W1B5_9EURY</name>